<feature type="domain" description="D-aminopeptidase" evidence="4">
    <location>
        <begin position="312"/>
        <end position="489"/>
    </location>
</feature>
<dbReference type="SUPFAM" id="SSF50886">
    <property type="entry name" value="D-aminopeptidase, middle and C-terminal domains"/>
    <property type="match status" value="2"/>
</dbReference>
<evidence type="ECO:0000313" key="6">
    <source>
        <dbReference type="Proteomes" id="UP001309876"/>
    </source>
</evidence>
<reference evidence="5 6" key="1">
    <citation type="submission" date="2023-08" db="EMBL/GenBank/DDBJ databases">
        <title>Black Yeasts Isolated from many extreme environments.</title>
        <authorList>
            <person name="Coleine C."/>
            <person name="Stajich J.E."/>
            <person name="Selbmann L."/>
        </authorList>
    </citation>
    <scope>NUCLEOTIDE SEQUENCE [LARGE SCALE GENOMIC DNA]</scope>
    <source>
        <strain evidence="5 6">CCFEE 5910</strain>
    </source>
</reference>
<evidence type="ECO:0000256" key="2">
    <source>
        <dbReference type="ARBA" id="ARBA00038215"/>
    </source>
</evidence>
<dbReference type="GO" id="GO:0004177">
    <property type="term" value="F:aminopeptidase activity"/>
    <property type="evidence" value="ECO:0007669"/>
    <property type="project" value="UniProtKB-KW"/>
</dbReference>
<dbReference type="InterPro" id="IPR050491">
    <property type="entry name" value="AmpC-like"/>
</dbReference>
<keyword evidence="1" id="KW-0378">Hydrolase</keyword>
<evidence type="ECO:0000256" key="1">
    <source>
        <dbReference type="ARBA" id="ARBA00022438"/>
    </source>
</evidence>
<comment type="similarity">
    <text evidence="2">Belongs to the peptidase S12 family.</text>
</comment>
<dbReference type="Proteomes" id="UP001309876">
    <property type="component" value="Unassembled WGS sequence"/>
</dbReference>
<feature type="domain" description="Beta-lactamase-related" evidence="3">
    <location>
        <begin position="2"/>
        <end position="39"/>
    </location>
</feature>
<keyword evidence="1" id="KW-0645">Protease</keyword>
<evidence type="ECO:0000259" key="3">
    <source>
        <dbReference type="Pfam" id="PF00144"/>
    </source>
</evidence>
<dbReference type="Gene3D" id="3.40.710.10">
    <property type="entry name" value="DD-peptidase/beta-lactamase superfamily"/>
    <property type="match status" value="1"/>
</dbReference>
<dbReference type="SUPFAM" id="SSF56601">
    <property type="entry name" value="beta-lactamase/transpeptidase-like"/>
    <property type="match status" value="1"/>
</dbReference>
<gene>
    <name evidence="5" type="ORF">LTR05_000909</name>
</gene>
<organism evidence="5 6">
    <name type="scientific">Lithohypha guttulata</name>
    <dbReference type="NCBI Taxonomy" id="1690604"/>
    <lineage>
        <taxon>Eukaryota</taxon>
        <taxon>Fungi</taxon>
        <taxon>Dikarya</taxon>
        <taxon>Ascomycota</taxon>
        <taxon>Pezizomycotina</taxon>
        <taxon>Eurotiomycetes</taxon>
        <taxon>Chaetothyriomycetidae</taxon>
        <taxon>Chaetothyriales</taxon>
        <taxon>Trichomeriaceae</taxon>
        <taxon>Lithohypha</taxon>
    </lineage>
</organism>
<dbReference type="InterPro" id="IPR027279">
    <property type="entry name" value="D_amino_pept/lipop_sf"/>
</dbReference>
<evidence type="ECO:0000259" key="4">
    <source>
        <dbReference type="Pfam" id="PF07930"/>
    </source>
</evidence>
<dbReference type="Pfam" id="PF07930">
    <property type="entry name" value="DAP_B"/>
    <property type="match status" value="1"/>
</dbReference>
<dbReference type="Gene3D" id="2.40.128.50">
    <property type="match status" value="2"/>
</dbReference>
<dbReference type="Pfam" id="PF00144">
    <property type="entry name" value="Beta-lactamase"/>
    <property type="match status" value="2"/>
</dbReference>
<dbReference type="InterPro" id="IPR012856">
    <property type="entry name" value="DAP_B_dom"/>
</dbReference>
<dbReference type="InterPro" id="IPR001466">
    <property type="entry name" value="Beta-lactam-related"/>
</dbReference>
<proteinExistence type="inferred from homology"/>
<protein>
    <recommendedName>
        <fullName evidence="7">Beta-lactamase-related domain-containing protein</fullName>
    </recommendedName>
</protein>
<evidence type="ECO:0000313" key="5">
    <source>
        <dbReference type="EMBL" id="KAK5090733.1"/>
    </source>
</evidence>
<sequence length="492" mass="54814">MAIIKDGELAAKHVWGYANIDTREPITPQTIFPICSISKQCVEFLLATATCTNEDLTLERLVGMQSGLRDYWILSVLWGARPQDRFSIYQDAPEALKRLGSFHFAPGTQFSYSNTNFMVVGLAIEKVTGQTLNDLLQSLLFKPAGMKSAGLRADMARIPSPIVGYEGSEETGYIPYTNRIEWAGDAGVSASLDDMIAYEKYIHRSSTDENSAYFKIATDPTYIDGSSAHYSNGLFHREVEGVKVVEHSGGLAGFRLRRSYMPSERTSVIVLLNSHIDTTVVASYTFKKILKDTPSIEKLQVANDKPAETRIEVKWTSSYLDEETKLAVVVKQDKPGQVIVNYDGHHETLEILDENEAKGSYMQVRFGSNGLSIIRPFENRKFTARPLRAVPASTNAQEFVGRYYSKEIDSTFLVSGSGAMLYGAFDGYLGKGPMHVMQRLGEDVWWLACFRSLDAPVPGYWTVAFDGRRFEGFSKVTVGCMGARDIAYQRVS</sequence>
<comment type="caution">
    <text evidence="5">The sequence shown here is derived from an EMBL/GenBank/DDBJ whole genome shotgun (WGS) entry which is preliminary data.</text>
</comment>
<dbReference type="EMBL" id="JAVRRJ010000001">
    <property type="protein sequence ID" value="KAK5090733.1"/>
    <property type="molecule type" value="Genomic_DNA"/>
</dbReference>
<dbReference type="PANTHER" id="PTHR46825">
    <property type="entry name" value="D-ALANYL-D-ALANINE-CARBOXYPEPTIDASE/ENDOPEPTIDASE AMPH"/>
    <property type="match status" value="1"/>
</dbReference>
<name>A0AAN7T577_9EURO</name>
<evidence type="ECO:0008006" key="7">
    <source>
        <dbReference type="Google" id="ProtNLM"/>
    </source>
</evidence>
<feature type="domain" description="Beta-lactamase-related" evidence="3">
    <location>
        <begin position="50"/>
        <end position="275"/>
    </location>
</feature>
<dbReference type="PANTHER" id="PTHR46825:SF9">
    <property type="entry name" value="BETA-LACTAMASE-RELATED DOMAIN-CONTAINING PROTEIN"/>
    <property type="match status" value="1"/>
</dbReference>
<accession>A0AAN7T577</accession>
<dbReference type="InterPro" id="IPR012338">
    <property type="entry name" value="Beta-lactam/transpept-like"/>
</dbReference>
<dbReference type="AlphaFoldDB" id="A0AAN7T577"/>
<keyword evidence="6" id="KW-1185">Reference proteome</keyword>
<keyword evidence="1" id="KW-0031">Aminopeptidase</keyword>